<keyword evidence="2" id="KW-0472">Membrane</keyword>
<keyword evidence="2" id="KW-0812">Transmembrane</keyword>
<organism evidence="3 4">
    <name type="scientific">Pigmentiphaga soli</name>
    <dbReference type="NCBI Taxonomy" id="1007095"/>
    <lineage>
        <taxon>Bacteria</taxon>
        <taxon>Pseudomonadati</taxon>
        <taxon>Pseudomonadota</taxon>
        <taxon>Betaproteobacteria</taxon>
        <taxon>Burkholderiales</taxon>
        <taxon>Alcaligenaceae</taxon>
        <taxon>Pigmentiphaga</taxon>
    </lineage>
</organism>
<dbReference type="PANTHER" id="PTHR34219:SF3">
    <property type="entry name" value="BLL7967 PROTEIN"/>
    <property type="match status" value="1"/>
</dbReference>
<feature type="region of interest" description="Disordered" evidence="1">
    <location>
        <begin position="1"/>
        <end position="27"/>
    </location>
</feature>
<keyword evidence="2" id="KW-1133">Transmembrane helix</keyword>
<dbReference type="Proteomes" id="UP001501671">
    <property type="component" value="Unassembled WGS sequence"/>
</dbReference>
<comment type="caution">
    <text evidence="3">The sequence shown here is derived from an EMBL/GenBank/DDBJ whole genome shotgun (WGS) entry which is preliminary data.</text>
</comment>
<gene>
    <name evidence="3" type="ORF">GCM10023144_47730</name>
</gene>
<evidence type="ECO:0000313" key="3">
    <source>
        <dbReference type="EMBL" id="GAA4344219.1"/>
    </source>
</evidence>
<proteinExistence type="predicted"/>
<protein>
    <recommendedName>
        <fullName evidence="5">PepSY domain-containing protein</fullName>
    </recommendedName>
</protein>
<sequence length="175" mass="18669">MSVPRCGQDEAARARNTFAGPTGPRRSGPVAALRPLALSIPLALAGLPVLPGLWPAAALAQAASRQYDIPAGSLTDAKGVTPLTSRMFTPLLVDAGTGEPAALLDMPWYLRALELSRPLHFGDYGGLPLKLIWVLLDLATIAVLGSGLYLWLARRRALHARRAHRGKQKGLAQNR</sequence>
<name>A0ABP8HTL1_9BURK</name>
<dbReference type="Pfam" id="PF03929">
    <property type="entry name" value="PepSY_TM"/>
    <property type="match status" value="1"/>
</dbReference>
<evidence type="ECO:0000313" key="4">
    <source>
        <dbReference type="Proteomes" id="UP001501671"/>
    </source>
</evidence>
<keyword evidence="4" id="KW-1185">Reference proteome</keyword>
<evidence type="ECO:0000256" key="2">
    <source>
        <dbReference type="SAM" id="Phobius"/>
    </source>
</evidence>
<accession>A0ABP8HTL1</accession>
<feature type="transmembrane region" description="Helical" evidence="2">
    <location>
        <begin position="35"/>
        <end position="54"/>
    </location>
</feature>
<dbReference type="PANTHER" id="PTHR34219">
    <property type="entry name" value="IRON-REGULATED INNER MEMBRANE PROTEIN-RELATED"/>
    <property type="match status" value="1"/>
</dbReference>
<dbReference type="EMBL" id="BAABFO010000045">
    <property type="protein sequence ID" value="GAA4344219.1"/>
    <property type="molecule type" value="Genomic_DNA"/>
</dbReference>
<evidence type="ECO:0008006" key="5">
    <source>
        <dbReference type="Google" id="ProtNLM"/>
    </source>
</evidence>
<reference evidence="4" key="1">
    <citation type="journal article" date="2019" name="Int. J. Syst. Evol. Microbiol.">
        <title>The Global Catalogue of Microorganisms (GCM) 10K type strain sequencing project: providing services to taxonomists for standard genome sequencing and annotation.</title>
        <authorList>
            <consortium name="The Broad Institute Genomics Platform"/>
            <consortium name="The Broad Institute Genome Sequencing Center for Infectious Disease"/>
            <person name="Wu L."/>
            <person name="Ma J."/>
        </authorList>
    </citation>
    <scope>NUCLEOTIDE SEQUENCE [LARGE SCALE GENOMIC DNA]</scope>
    <source>
        <strain evidence="4">JCM 17666</strain>
    </source>
</reference>
<dbReference type="InterPro" id="IPR005625">
    <property type="entry name" value="PepSY-ass_TM"/>
</dbReference>
<evidence type="ECO:0000256" key="1">
    <source>
        <dbReference type="SAM" id="MobiDB-lite"/>
    </source>
</evidence>
<feature type="transmembrane region" description="Helical" evidence="2">
    <location>
        <begin position="131"/>
        <end position="152"/>
    </location>
</feature>